<protein>
    <submittedName>
        <fullName evidence="1">Uncharacterized protein</fullName>
    </submittedName>
</protein>
<evidence type="ECO:0000313" key="2">
    <source>
        <dbReference type="Proteomes" id="UP000192707"/>
    </source>
</evidence>
<reference evidence="1 2" key="1">
    <citation type="submission" date="2016-12" db="EMBL/GenBank/DDBJ databases">
        <title>The new phylogeny of genus Mycobacterium.</title>
        <authorList>
            <person name="Tortoli E."/>
            <person name="Trovato A."/>
            <person name="Cirillo D.M."/>
        </authorList>
    </citation>
    <scope>NUCLEOTIDE SEQUENCE [LARGE SCALE GENOMIC DNA]</scope>
    <source>
        <strain evidence="1 2">DSM 45069</strain>
    </source>
</reference>
<organism evidence="1 2">
    <name type="scientific">Mycobacterium arosiense ATCC BAA-1401 = DSM 45069</name>
    <dbReference type="NCBI Taxonomy" id="1265311"/>
    <lineage>
        <taxon>Bacteria</taxon>
        <taxon>Bacillati</taxon>
        <taxon>Actinomycetota</taxon>
        <taxon>Actinomycetes</taxon>
        <taxon>Mycobacteriales</taxon>
        <taxon>Mycobacteriaceae</taxon>
        <taxon>Mycobacterium</taxon>
        <taxon>Mycobacterium avium complex (MAC)</taxon>
    </lineage>
</organism>
<keyword evidence="2" id="KW-1185">Reference proteome</keyword>
<dbReference type="EMBL" id="MVHG01000048">
    <property type="protein sequence ID" value="ORA11979.1"/>
    <property type="molecule type" value="Genomic_DNA"/>
</dbReference>
<dbReference type="AlphaFoldDB" id="A0A1W9ZCD7"/>
<comment type="caution">
    <text evidence="1">The sequence shown here is derived from an EMBL/GenBank/DDBJ whole genome shotgun (WGS) entry which is preliminary data.</text>
</comment>
<dbReference type="Proteomes" id="UP000192707">
    <property type="component" value="Unassembled WGS sequence"/>
</dbReference>
<accession>A0A1W9ZCD7</accession>
<gene>
    <name evidence="1" type="ORF">BST14_17780</name>
</gene>
<name>A0A1W9ZCD7_MYCAI</name>
<evidence type="ECO:0000313" key="1">
    <source>
        <dbReference type="EMBL" id="ORA11979.1"/>
    </source>
</evidence>
<proteinExistence type="predicted"/>
<dbReference type="InterPro" id="IPR038468">
    <property type="entry name" value="MmpS_C"/>
</dbReference>
<dbReference type="Gene3D" id="2.60.40.2880">
    <property type="entry name" value="MmpS1-5, C-terminal soluble domain"/>
    <property type="match status" value="1"/>
</dbReference>
<sequence>MVTYEVISSEIATADVEYNDLSGRITRTQVALPWRTNATVGNPFTKDAELQAHWQSKPAYWVTLRVYFRGSPLCQKILDEGNGTCYGRWSHRPI</sequence>